<reference evidence="2 3" key="1">
    <citation type="journal article" date="2018" name="Genome Res.">
        <title>The genomic architecture and molecular evolution of ant odorant receptors.</title>
        <authorList>
            <person name="McKenzie S.K."/>
            <person name="Kronauer D.J.C."/>
        </authorList>
    </citation>
    <scope>NUCLEOTIDE SEQUENCE [LARGE SCALE GENOMIC DNA]</scope>
    <source>
        <strain evidence="2">Clonal line C1</strain>
    </source>
</reference>
<evidence type="ECO:0000256" key="1">
    <source>
        <dbReference type="SAM" id="SignalP"/>
    </source>
</evidence>
<name>A0A3L8DUA3_OOCBI</name>
<organism evidence="2 3">
    <name type="scientific">Ooceraea biroi</name>
    <name type="common">Clonal raider ant</name>
    <name type="synonym">Cerapachys biroi</name>
    <dbReference type="NCBI Taxonomy" id="2015173"/>
    <lineage>
        <taxon>Eukaryota</taxon>
        <taxon>Metazoa</taxon>
        <taxon>Ecdysozoa</taxon>
        <taxon>Arthropoda</taxon>
        <taxon>Hexapoda</taxon>
        <taxon>Insecta</taxon>
        <taxon>Pterygota</taxon>
        <taxon>Neoptera</taxon>
        <taxon>Endopterygota</taxon>
        <taxon>Hymenoptera</taxon>
        <taxon>Apocrita</taxon>
        <taxon>Aculeata</taxon>
        <taxon>Formicoidea</taxon>
        <taxon>Formicidae</taxon>
        <taxon>Dorylinae</taxon>
        <taxon>Ooceraea</taxon>
    </lineage>
</organism>
<feature type="chain" id="PRO_5018229915" evidence="1">
    <location>
        <begin position="24"/>
        <end position="618"/>
    </location>
</feature>
<gene>
    <name evidence="2" type="ORF">DMN91_004080</name>
</gene>
<dbReference type="EMBL" id="QOIP01000004">
    <property type="protein sequence ID" value="RLU23872.1"/>
    <property type="molecule type" value="Genomic_DNA"/>
</dbReference>
<dbReference type="AlphaFoldDB" id="A0A3L8DUA3"/>
<keyword evidence="1" id="KW-0732">Signal</keyword>
<dbReference type="Proteomes" id="UP000279307">
    <property type="component" value="Chromosome 4"/>
</dbReference>
<proteinExistence type="predicted"/>
<evidence type="ECO:0000313" key="3">
    <source>
        <dbReference type="Proteomes" id="UP000279307"/>
    </source>
</evidence>
<sequence>MRCSLNVRTVLFLTIAAAYIVQARKPECMCGNLGSGINPCRCGEVVVKAAKVQKPLFYASPEAINQAAAAREIGMRRFSAGPVCGNVVSFPKYNRYTSGTYSTSTSSGSSSASSGSISSSASSVGSFGEPFGGSNGFRYSFYPSTSNRLIDSGCGCGKKSTSESLETRDLLSHNIHGKVVPSFSPIGDLCYPSSHNEKYQVTTKVTPAYPGKIKCSPPIPYEVCLKILNGQIDEAGLRRLSQTITHSDMSAADRFRVLNGLTSGSASGTSSSLDQYISNNVNNVDRYNSVRGYDNSGSFERYSSKYDNLVGFGSYQGSSIGSLGQLSSNNFATTHGTYGNSFATSNNVASALLQGSTGSYKSNCDAADFGDDPELPEDYSYPRLPADPVSLTLAYKNLFPQTVMYNRRTFVPEDKLAFGHRTVPIESLPSKKIVDVPEEKLQILDKPVVELKPILPTPVAFGVYNEQEEAKLAELEAIERERINQEEIAEQPQQNFITYGDLGYVPINGAVSSGSIKSATHSTIDAFNAEDGEAAGYGPLGPPMPDYVPGNVVINRELVKTEGEVEGTIHSGDTEEVYVRHYSNDEGSEEEDDIDGPTAGIFARLKSVARKHNPTCLQ</sequence>
<comment type="caution">
    <text evidence="2">The sequence shown here is derived from an EMBL/GenBank/DDBJ whole genome shotgun (WGS) entry which is preliminary data.</text>
</comment>
<dbReference type="OrthoDB" id="6612717at2759"/>
<feature type="signal peptide" evidence="1">
    <location>
        <begin position="1"/>
        <end position="23"/>
    </location>
</feature>
<evidence type="ECO:0000313" key="2">
    <source>
        <dbReference type="EMBL" id="RLU23872.1"/>
    </source>
</evidence>
<accession>A0A3L8DUA3</accession>
<protein>
    <submittedName>
        <fullName evidence="2">Uncharacterized protein</fullName>
    </submittedName>
</protein>